<keyword evidence="1" id="KW-0812">Transmembrane</keyword>
<name>A0A090QMH4_9GAMM</name>
<dbReference type="AlphaFoldDB" id="A0A090QMH4"/>
<gene>
    <name evidence="2" type="ORF">JCM19237_1027</name>
</gene>
<reference evidence="2 3" key="1">
    <citation type="journal article" date="2014" name="Genome Announc.">
        <title>Draft Genome Sequences of Two Vibrionaceae Species, Vibrio ponticus C121 and Photobacterium aphoticum C119, Isolated as Coral Reef Microbiota.</title>
        <authorList>
            <person name="Al-saari N."/>
            <person name="Meirelles P.M."/>
            <person name="Mino S."/>
            <person name="Suda W."/>
            <person name="Oshima K."/>
            <person name="Hattori M."/>
            <person name="Ohkuma M."/>
            <person name="Thompson F.L."/>
            <person name="Gomez-Gil B."/>
            <person name="Sawabe T."/>
            <person name="Sawabe T."/>
        </authorList>
    </citation>
    <scope>NUCLEOTIDE SEQUENCE [LARGE SCALE GENOMIC DNA]</scope>
    <source>
        <strain evidence="2 3">JCM 19237</strain>
    </source>
</reference>
<dbReference type="eggNOG" id="COG0701">
    <property type="taxonomic scope" value="Bacteria"/>
</dbReference>
<evidence type="ECO:0000256" key="1">
    <source>
        <dbReference type="SAM" id="Phobius"/>
    </source>
</evidence>
<dbReference type="EMBL" id="BBMN01000004">
    <property type="protein sequence ID" value="GAL04355.1"/>
    <property type="molecule type" value="Genomic_DNA"/>
</dbReference>
<protein>
    <submittedName>
        <fullName evidence="2">Transporter</fullName>
    </submittedName>
</protein>
<evidence type="ECO:0000313" key="3">
    <source>
        <dbReference type="Proteomes" id="UP000029227"/>
    </source>
</evidence>
<dbReference type="STRING" id="754436.JCM19237_1027"/>
<sequence length="58" mass="6435">MSPEIVTMIKDAADMFLFLAAELTVLFLVVSYLVGVLQEFLTPEKIQSILSSRKGKAM</sequence>
<keyword evidence="1" id="KW-0472">Membrane</keyword>
<comment type="caution">
    <text evidence="2">The sequence shown here is derived from an EMBL/GenBank/DDBJ whole genome shotgun (WGS) entry which is preliminary data.</text>
</comment>
<keyword evidence="1" id="KW-1133">Transmembrane helix</keyword>
<organism evidence="2 3">
    <name type="scientific">Photobacterium aphoticum</name>
    <dbReference type="NCBI Taxonomy" id="754436"/>
    <lineage>
        <taxon>Bacteria</taxon>
        <taxon>Pseudomonadati</taxon>
        <taxon>Pseudomonadota</taxon>
        <taxon>Gammaproteobacteria</taxon>
        <taxon>Vibrionales</taxon>
        <taxon>Vibrionaceae</taxon>
        <taxon>Photobacterium</taxon>
    </lineage>
</organism>
<accession>A0A090QMH4</accession>
<dbReference type="Proteomes" id="UP000029227">
    <property type="component" value="Unassembled WGS sequence"/>
</dbReference>
<evidence type="ECO:0000313" key="2">
    <source>
        <dbReference type="EMBL" id="GAL04355.1"/>
    </source>
</evidence>
<proteinExistence type="predicted"/>
<feature type="transmembrane region" description="Helical" evidence="1">
    <location>
        <begin position="12"/>
        <end position="34"/>
    </location>
</feature>